<evidence type="ECO:0000313" key="2">
    <source>
        <dbReference type="EMBL" id="MEK9499820.1"/>
    </source>
</evidence>
<dbReference type="Gene3D" id="1.25.40.10">
    <property type="entry name" value="Tetratricopeptide repeat domain"/>
    <property type="match status" value="1"/>
</dbReference>
<keyword evidence="1" id="KW-1133">Transmembrane helix</keyword>
<dbReference type="InterPro" id="IPR011990">
    <property type="entry name" value="TPR-like_helical_dom_sf"/>
</dbReference>
<keyword evidence="1" id="KW-0812">Transmembrane</keyword>
<organism evidence="2 3">
    <name type="scientific">Gaopeijia maritima</name>
    <dbReference type="NCBI Taxonomy" id="3119007"/>
    <lineage>
        <taxon>Bacteria</taxon>
        <taxon>Pseudomonadati</taxon>
        <taxon>Gemmatimonadota</taxon>
        <taxon>Longimicrobiia</taxon>
        <taxon>Gaopeijiales</taxon>
        <taxon>Gaopeijiaceae</taxon>
        <taxon>Gaopeijia</taxon>
    </lineage>
</organism>
<dbReference type="EMBL" id="JBBHLI010000001">
    <property type="protein sequence ID" value="MEK9499820.1"/>
    <property type="molecule type" value="Genomic_DNA"/>
</dbReference>
<comment type="caution">
    <text evidence="2">The sequence shown here is derived from an EMBL/GenBank/DDBJ whole genome shotgun (WGS) entry which is preliminary data.</text>
</comment>
<protein>
    <recommendedName>
        <fullName evidence="4">Tetratricopeptide repeat protein</fullName>
    </recommendedName>
</protein>
<keyword evidence="3" id="KW-1185">Reference proteome</keyword>
<reference evidence="2 3" key="1">
    <citation type="submission" date="2024-02" db="EMBL/GenBank/DDBJ databases">
        <title>A novel Gemmatimonadota bacterium.</title>
        <authorList>
            <person name="Du Z.-J."/>
            <person name="Ye Y.-Q."/>
        </authorList>
    </citation>
    <scope>NUCLEOTIDE SEQUENCE [LARGE SCALE GENOMIC DNA]</scope>
    <source>
        <strain evidence="2 3">DH-20</strain>
    </source>
</reference>
<name>A0ABU9E865_9BACT</name>
<keyword evidence="1" id="KW-0472">Membrane</keyword>
<evidence type="ECO:0008006" key="4">
    <source>
        <dbReference type="Google" id="ProtNLM"/>
    </source>
</evidence>
<dbReference type="Proteomes" id="UP001484239">
    <property type="component" value="Unassembled WGS sequence"/>
</dbReference>
<proteinExistence type="predicted"/>
<feature type="transmembrane region" description="Helical" evidence="1">
    <location>
        <begin position="45"/>
        <end position="66"/>
    </location>
</feature>
<evidence type="ECO:0000313" key="3">
    <source>
        <dbReference type="Proteomes" id="UP001484239"/>
    </source>
</evidence>
<feature type="transmembrane region" description="Helical" evidence="1">
    <location>
        <begin position="20"/>
        <end position="39"/>
    </location>
</feature>
<evidence type="ECO:0000256" key="1">
    <source>
        <dbReference type="SAM" id="Phobius"/>
    </source>
</evidence>
<accession>A0ABU9E865</accession>
<sequence length="214" mass="23061">MTPLPLRDIDSARRARWIQAFGWAAFPGLFIGVAAAVPLSAYIGGMAFVLMPLLFTVVVGAFALALGEGMGGVVAAVAHPRGAPVARDYSHVDAMLLRGEAEKAADLLRAEADRAPDDPEPRLRLARLYRDEVERPREAAAWFRAARDTPGLAPARSAIVSRELAELLRAEDDLAGALTELARLAELHPDTPAGRWAEAERAHLKTVWLGRSEG</sequence>
<dbReference type="RefSeq" id="WP_405278100.1">
    <property type="nucleotide sequence ID" value="NZ_JBBHLI010000001.1"/>
</dbReference>
<gene>
    <name evidence="2" type="ORF">WI372_02345</name>
</gene>